<dbReference type="CDD" id="cd04301">
    <property type="entry name" value="NAT_SF"/>
    <property type="match status" value="1"/>
</dbReference>
<dbReference type="Pfam" id="PF00583">
    <property type="entry name" value="Acetyltransf_1"/>
    <property type="match status" value="1"/>
</dbReference>
<dbReference type="GO" id="GO:0016747">
    <property type="term" value="F:acyltransferase activity, transferring groups other than amino-acyl groups"/>
    <property type="evidence" value="ECO:0007669"/>
    <property type="project" value="InterPro"/>
</dbReference>
<dbReference type="EMBL" id="BIFH01000019">
    <property type="protein sequence ID" value="GCD96002.1"/>
    <property type="molecule type" value="Genomic_DNA"/>
</dbReference>
<dbReference type="InterPro" id="IPR000182">
    <property type="entry name" value="GNAT_dom"/>
</dbReference>
<dbReference type="Gene3D" id="3.40.630.30">
    <property type="match status" value="1"/>
</dbReference>
<dbReference type="PANTHER" id="PTHR43617">
    <property type="entry name" value="L-AMINO ACID N-ACETYLTRANSFERASE"/>
    <property type="match status" value="1"/>
</dbReference>
<reference evidence="2 3" key="1">
    <citation type="submission" date="2018-12" db="EMBL/GenBank/DDBJ databases">
        <title>Draft genome sequence of Embleya hyalina NBRC 13850T.</title>
        <authorList>
            <person name="Komaki H."/>
            <person name="Hosoyama A."/>
            <person name="Kimura A."/>
            <person name="Ichikawa N."/>
            <person name="Tamura T."/>
        </authorList>
    </citation>
    <scope>NUCLEOTIDE SEQUENCE [LARGE SCALE GENOMIC DNA]</scope>
    <source>
        <strain evidence="2 3">NBRC 13850</strain>
    </source>
</reference>
<dbReference type="SUPFAM" id="SSF55729">
    <property type="entry name" value="Acyl-CoA N-acyltransferases (Nat)"/>
    <property type="match status" value="1"/>
</dbReference>
<dbReference type="PROSITE" id="PS51186">
    <property type="entry name" value="GNAT"/>
    <property type="match status" value="1"/>
</dbReference>
<accession>A0A401YN09</accession>
<evidence type="ECO:0000313" key="2">
    <source>
        <dbReference type="EMBL" id="GCD96002.1"/>
    </source>
</evidence>
<evidence type="ECO:0000259" key="1">
    <source>
        <dbReference type="PROSITE" id="PS51186"/>
    </source>
</evidence>
<name>A0A401YN09_9ACTN</name>
<sequence length="183" mass="20253">MSIRVRLADLNHANWEEVVELTVSREQRDFIAPNVYSIAESRFLPGFVTRAVLHEGRAVGFAMYGPDPDDGEIWLYRLMIDEAHQARGLGRAALREVVTHVGEVFSAPLLRLGVRADNVAARTLYISAGFVPTGRVFGDEEVLDLRLADEPVPDRTDTVLDRVRRPTGFAGGEDIGVPWGIAD</sequence>
<keyword evidence="3" id="KW-1185">Reference proteome</keyword>
<gene>
    <name evidence="2" type="primary">speG</name>
    <name evidence="2" type="ORF">EHYA_03686</name>
</gene>
<protein>
    <submittedName>
        <fullName evidence="2">N-acetyltransferase</fullName>
    </submittedName>
</protein>
<dbReference type="InterPro" id="IPR016181">
    <property type="entry name" value="Acyl_CoA_acyltransferase"/>
</dbReference>
<keyword evidence="2" id="KW-0808">Transferase</keyword>
<dbReference type="InterPro" id="IPR050276">
    <property type="entry name" value="MshD_Acetyltransferase"/>
</dbReference>
<feature type="domain" description="N-acetyltransferase" evidence="1">
    <location>
        <begin position="5"/>
        <end position="150"/>
    </location>
</feature>
<dbReference type="Proteomes" id="UP000286931">
    <property type="component" value="Unassembled WGS sequence"/>
</dbReference>
<dbReference type="OrthoDB" id="3526335at2"/>
<evidence type="ECO:0000313" key="3">
    <source>
        <dbReference type="Proteomes" id="UP000286931"/>
    </source>
</evidence>
<organism evidence="2 3">
    <name type="scientific">Embleya hyalina</name>
    <dbReference type="NCBI Taxonomy" id="516124"/>
    <lineage>
        <taxon>Bacteria</taxon>
        <taxon>Bacillati</taxon>
        <taxon>Actinomycetota</taxon>
        <taxon>Actinomycetes</taxon>
        <taxon>Kitasatosporales</taxon>
        <taxon>Streptomycetaceae</taxon>
        <taxon>Embleya</taxon>
    </lineage>
</organism>
<comment type="caution">
    <text evidence="2">The sequence shown here is derived from an EMBL/GenBank/DDBJ whole genome shotgun (WGS) entry which is preliminary data.</text>
</comment>
<dbReference type="AlphaFoldDB" id="A0A401YN09"/>
<proteinExistence type="predicted"/>
<dbReference type="RefSeq" id="WP_126638091.1">
    <property type="nucleotide sequence ID" value="NZ_BIFH01000019.1"/>
</dbReference>